<dbReference type="Proteomes" id="UP000646877">
    <property type="component" value="Unassembled WGS sequence"/>
</dbReference>
<reference evidence="4 6" key="2">
    <citation type="submission" date="2023-10" db="EMBL/GenBank/DDBJ databases">
        <title>To unveil natural product biosynthetic capacity in Pseudoalteromonas.</title>
        <authorList>
            <person name="Wang J."/>
        </authorList>
    </citation>
    <scope>NUCLEOTIDE SEQUENCE [LARGE SCALE GENOMIC DNA]</scope>
    <source>
        <strain evidence="4 6">DSM 15914</strain>
    </source>
</reference>
<dbReference type="InterPro" id="IPR001296">
    <property type="entry name" value="Glyco_trans_1"/>
</dbReference>
<dbReference type="PANTHER" id="PTHR45947:SF3">
    <property type="entry name" value="SULFOQUINOVOSYL TRANSFERASE SQD2"/>
    <property type="match status" value="1"/>
</dbReference>
<keyword evidence="3" id="KW-0808">Transferase</keyword>
<evidence type="ECO:0000259" key="2">
    <source>
        <dbReference type="Pfam" id="PF13439"/>
    </source>
</evidence>
<feature type="domain" description="Glycosyltransferase subfamily 4-like N-terminal" evidence="2">
    <location>
        <begin position="14"/>
        <end position="162"/>
    </location>
</feature>
<accession>A0A8I2H6I3</accession>
<dbReference type="Pfam" id="PF13439">
    <property type="entry name" value="Glyco_transf_4"/>
    <property type="match status" value="1"/>
</dbReference>
<dbReference type="Pfam" id="PF00534">
    <property type="entry name" value="Glycos_transf_1"/>
    <property type="match status" value="1"/>
</dbReference>
<evidence type="ECO:0000313" key="4">
    <source>
        <dbReference type="EMBL" id="WOX28631.1"/>
    </source>
</evidence>
<dbReference type="EMBL" id="CP137578">
    <property type="protein sequence ID" value="WOX28631.1"/>
    <property type="molecule type" value="Genomic_DNA"/>
</dbReference>
<proteinExistence type="predicted"/>
<name>A0A8I2H6I3_9GAMM</name>
<dbReference type="AlphaFoldDB" id="A0A8I2H6I3"/>
<dbReference type="InterPro" id="IPR050194">
    <property type="entry name" value="Glycosyltransferase_grp1"/>
</dbReference>
<dbReference type="Proteomes" id="UP001304419">
    <property type="component" value="Chromosome 1"/>
</dbReference>
<evidence type="ECO:0000313" key="6">
    <source>
        <dbReference type="Proteomes" id="UP001304419"/>
    </source>
</evidence>
<dbReference type="EC" id="2.4.-.-" evidence="4"/>
<dbReference type="SUPFAM" id="SSF53756">
    <property type="entry name" value="UDP-Glycosyltransferase/glycogen phosphorylase"/>
    <property type="match status" value="1"/>
</dbReference>
<reference evidence="3" key="1">
    <citation type="submission" date="2019-10" db="EMBL/GenBank/DDBJ databases">
        <authorList>
            <person name="Paulsen S."/>
        </authorList>
    </citation>
    <scope>NUCLEOTIDE SEQUENCE</scope>
    <source>
        <strain evidence="3">LMG 19692</strain>
    </source>
</reference>
<dbReference type="GO" id="GO:0016758">
    <property type="term" value="F:hexosyltransferase activity"/>
    <property type="evidence" value="ECO:0007669"/>
    <property type="project" value="TreeGrafter"/>
</dbReference>
<dbReference type="PANTHER" id="PTHR45947">
    <property type="entry name" value="SULFOQUINOVOSYL TRANSFERASE SQD2"/>
    <property type="match status" value="1"/>
</dbReference>
<protein>
    <submittedName>
        <fullName evidence="3 4">Glycosyltransferase</fullName>
        <ecNumber evidence="4">2.4.-.-</ecNumber>
    </submittedName>
</protein>
<dbReference type="InterPro" id="IPR028098">
    <property type="entry name" value="Glyco_trans_4-like_N"/>
</dbReference>
<sequence>MKVLHIEAGRHLYGGAQQVVYLTQALQQKGIENVLVCPPNSEMIAAVDKQVVVEPVKMAGDLDVMQCLRLRRAIAHHRPDCVHIHSRRGVDTWGLLAAKSLNVPVILSRRVDNTEPRWWSKLKYPAYDKVIAISEGIRQVLLSQGVASEQVKLVHSAVDTQRFAPSSAERQWLLDEFELPQNALVVANFAQLIERKGQDVIMRAAKQLIAEHPNLRVLLFGRGPKQQQYQARIDELGLQKIVQLVGFRQDVARILPAVDIVAHPASMEGLGVALLQSSASGVPVVGFAAGGIPEAVAHNETGLLAPVGNQVQFIQDLNRLLQDPILREQMGRKGRAKMCSEFAIEVMAEGNLSVYRSVLTELGRAPLTSQSQKV</sequence>
<evidence type="ECO:0000313" key="3">
    <source>
        <dbReference type="EMBL" id="NLR21954.1"/>
    </source>
</evidence>
<keyword evidence="4" id="KW-0328">Glycosyltransferase</keyword>
<dbReference type="EMBL" id="WEIA01000006">
    <property type="protein sequence ID" value="NLR21954.1"/>
    <property type="molecule type" value="Genomic_DNA"/>
</dbReference>
<evidence type="ECO:0000259" key="1">
    <source>
        <dbReference type="Pfam" id="PF00534"/>
    </source>
</evidence>
<dbReference type="RefSeq" id="WP_193521942.1">
    <property type="nucleotide sequence ID" value="NZ_CBCSDF010000013.1"/>
</dbReference>
<keyword evidence="6" id="KW-1185">Reference proteome</keyword>
<gene>
    <name evidence="3" type="ORF">F9Y85_11595</name>
    <name evidence="4" type="ORF">R5H13_18755</name>
</gene>
<organism evidence="3 5">
    <name type="scientific">Pseudoalteromonas maricaloris</name>
    <dbReference type="NCBI Taxonomy" id="184924"/>
    <lineage>
        <taxon>Bacteria</taxon>
        <taxon>Pseudomonadati</taxon>
        <taxon>Pseudomonadota</taxon>
        <taxon>Gammaproteobacteria</taxon>
        <taxon>Alteromonadales</taxon>
        <taxon>Pseudoalteromonadaceae</taxon>
        <taxon>Pseudoalteromonas</taxon>
    </lineage>
</organism>
<dbReference type="Gene3D" id="3.40.50.2000">
    <property type="entry name" value="Glycogen Phosphorylase B"/>
    <property type="match status" value="2"/>
</dbReference>
<feature type="domain" description="Glycosyl transferase family 1" evidence="1">
    <location>
        <begin position="178"/>
        <end position="336"/>
    </location>
</feature>
<evidence type="ECO:0000313" key="5">
    <source>
        <dbReference type="Proteomes" id="UP000646877"/>
    </source>
</evidence>